<feature type="transmembrane region" description="Helical" evidence="6">
    <location>
        <begin position="952"/>
        <end position="972"/>
    </location>
</feature>
<gene>
    <name evidence="8" type="ORF">DGAL_LOCUS16270</name>
</gene>
<comment type="caution">
    <text evidence="8">The sequence shown here is derived from an EMBL/GenBank/DDBJ whole genome shotgun (WGS) entry which is preliminary data.</text>
</comment>
<dbReference type="InterPro" id="IPR024989">
    <property type="entry name" value="MFS_assoc_dom"/>
</dbReference>
<accession>A0A8J2S102</accession>
<feature type="transmembrane region" description="Helical" evidence="6">
    <location>
        <begin position="992"/>
        <end position="1011"/>
    </location>
</feature>
<feature type="transmembrane region" description="Helical" evidence="6">
    <location>
        <begin position="813"/>
        <end position="832"/>
    </location>
</feature>
<protein>
    <recommendedName>
        <fullName evidence="7">F-box domain-containing protein</fullName>
    </recommendedName>
</protein>
<evidence type="ECO:0000256" key="6">
    <source>
        <dbReference type="SAM" id="Phobius"/>
    </source>
</evidence>
<feature type="transmembrane region" description="Helical" evidence="6">
    <location>
        <begin position="554"/>
        <end position="571"/>
    </location>
</feature>
<dbReference type="AlphaFoldDB" id="A0A8J2S102"/>
<dbReference type="InterPro" id="IPR036047">
    <property type="entry name" value="F-box-like_dom_sf"/>
</dbReference>
<keyword evidence="9" id="KW-1185">Reference proteome</keyword>
<evidence type="ECO:0000313" key="8">
    <source>
        <dbReference type="EMBL" id="CAH0112539.1"/>
    </source>
</evidence>
<feature type="domain" description="F-box" evidence="7">
    <location>
        <begin position="13"/>
        <end position="52"/>
    </location>
</feature>
<dbReference type="Gene3D" id="2.130.10.10">
    <property type="entry name" value="YVTN repeat-like/Quinoprotein amine dehydrogenase"/>
    <property type="match status" value="1"/>
</dbReference>
<evidence type="ECO:0000256" key="5">
    <source>
        <dbReference type="ARBA" id="ARBA00023136"/>
    </source>
</evidence>
<feature type="transmembrane region" description="Helical" evidence="6">
    <location>
        <begin position="919"/>
        <end position="940"/>
    </location>
</feature>
<feature type="transmembrane region" description="Helical" evidence="6">
    <location>
        <begin position="886"/>
        <end position="913"/>
    </location>
</feature>
<dbReference type="Gene3D" id="1.20.1280.50">
    <property type="match status" value="1"/>
</dbReference>
<dbReference type="InterPro" id="IPR036259">
    <property type="entry name" value="MFS_trans_sf"/>
</dbReference>
<evidence type="ECO:0000256" key="4">
    <source>
        <dbReference type="ARBA" id="ARBA00022989"/>
    </source>
</evidence>
<keyword evidence="4 6" id="KW-1133">Transmembrane helix</keyword>
<dbReference type="InterPro" id="IPR001810">
    <property type="entry name" value="F-box_dom"/>
</dbReference>
<evidence type="ECO:0000256" key="2">
    <source>
        <dbReference type="ARBA" id="ARBA00005241"/>
    </source>
</evidence>
<evidence type="ECO:0000256" key="1">
    <source>
        <dbReference type="ARBA" id="ARBA00004141"/>
    </source>
</evidence>
<keyword evidence="5 6" id="KW-0472">Membrane</keyword>
<dbReference type="InterPro" id="IPR011047">
    <property type="entry name" value="Quinoprotein_ADH-like_sf"/>
</dbReference>
<evidence type="ECO:0000256" key="3">
    <source>
        <dbReference type="ARBA" id="ARBA00022692"/>
    </source>
</evidence>
<comment type="similarity">
    <text evidence="2">Belongs to the major facilitator superfamily. MFSD6 family.</text>
</comment>
<feature type="transmembrane region" description="Helical" evidence="6">
    <location>
        <begin position="1047"/>
        <end position="1067"/>
    </location>
</feature>
<dbReference type="OrthoDB" id="10056177at2759"/>
<evidence type="ECO:0000259" key="7">
    <source>
        <dbReference type="SMART" id="SM00256"/>
    </source>
</evidence>
<feature type="transmembrane region" description="Helical" evidence="6">
    <location>
        <begin position="772"/>
        <end position="793"/>
    </location>
</feature>
<dbReference type="GO" id="GO:0016020">
    <property type="term" value="C:membrane"/>
    <property type="evidence" value="ECO:0007669"/>
    <property type="project" value="UniProtKB-SubCell"/>
</dbReference>
<dbReference type="InterPro" id="IPR051717">
    <property type="entry name" value="MFS_MFSD6"/>
</dbReference>
<reference evidence="8" key="1">
    <citation type="submission" date="2021-11" db="EMBL/GenBank/DDBJ databases">
        <authorList>
            <person name="Schell T."/>
        </authorList>
    </citation>
    <scope>NUCLEOTIDE SEQUENCE</scope>
    <source>
        <strain evidence="8">M5</strain>
    </source>
</reference>
<feature type="transmembrane region" description="Helical" evidence="6">
    <location>
        <begin position="844"/>
        <end position="865"/>
    </location>
</feature>
<evidence type="ECO:0000313" key="9">
    <source>
        <dbReference type="Proteomes" id="UP000789390"/>
    </source>
</evidence>
<dbReference type="Gene3D" id="1.20.1250.20">
    <property type="entry name" value="MFS general substrate transporter like domains"/>
    <property type="match status" value="3"/>
</dbReference>
<feature type="transmembrane region" description="Helical" evidence="6">
    <location>
        <begin position="583"/>
        <end position="602"/>
    </location>
</feature>
<dbReference type="SUPFAM" id="SSF103473">
    <property type="entry name" value="MFS general substrate transporter"/>
    <property type="match status" value="1"/>
</dbReference>
<dbReference type="Pfam" id="PF12937">
    <property type="entry name" value="F-box-like"/>
    <property type="match status" value="1"/>
</dbReference>
<dbReference type="Pfam" id="PF12832">
    <property type="entry name" value="MFS_1_like"/>
    <property type="match status" value="1"/>
</dbReference>
<dbReference type="SUPFAM" id="SSF50998">
    <property type="entry name" value="Quinoprotein alcohol dehydrogenase-like"/>
    <property type="match status" value="1"/>
</dbReference>
<proteinExistence type="inferred from homology"/>
<dbReference type="PANTHER" id="PTHR16172:SF41">
    <property type="entry name" value="MAJOR FACILITATOR SUPERFAMILY DOMAIN-CONTAINING PROTEIN 6-LIKE"/>
    <property type="match status" value="1"/>
</dbReference>
<feature type="transmembrane region" description="Helical" evidence="6">
    <location>
        <begin position="526"/>
        <end position="548"/>
    </location>
</feature>
<dbReference type="InterPro" id="IPR015943">
    <property type="entry name" value="WD40/YVTN_repeat-like_dom_sf"/>
</dbReference>
<name>A0A8J2S102_9CRUS</name>
<dbReference type="PANTHER" id="PTHR16172">
    <property type="entry name" value="MAJOR FACILITATOR SUPERFAMILY DOMAIN-CONTAINING PROTEIN 6-LIKE"/>
    <property type="match status" value="1"/>
</dbReference>
<dbReference type="SMART" id="SM00256">
    <property type="entry name" value="FBOX"/>
    <property type="match status" value="1"/>
</dbReference>
<organism evidence="8 9">
    <name type="scientific">Daphnia galeata</name>
    <dbReference type="NCBI Taxonomy" id="27404"/>
    <lineage>
        <taxon>Eukaryota</taxon>
        <taxon>Metazoa</taxon>
        <taxon>Ecdysozoa</taxon>
        <taxon>Arthropoda</taxon>
        <taxon>Crustacea</taxon>
        <taxon>Branchiopoda</taxon>
        <taxon>Diplostraca</taxon>
        <taxon>Cladocera</taxon>
        <taxon>Anomopoda</taxon>
        <taxon>Daphniidae</taxon>
        <taxon>Daphnia</taxon>
    </lineage>
</organism>
<keyword evidence="3 6" id="KW-0812">Transmembrane</keyword>
<dbReference type="Proteomes" id="UP000789390">
    <property type="component" value="Unassembled WGS sequence"/>
</dbReference>
<dbReference type="SUPFAM" id="SSF81383">
    <property type="entry name" value="F-box domain"/>
    <property type="match status" value="1"/>
</dbReference>
<sequence length="1082" mass="120973">MESDILSSFAGGYPHLAKKIFDLLNSQSLANAELVCRQWRSIIADAKCWKKHLLSNKITRIPNIFSWAICSGDKESDMHNCKMKWIQINQFYQKLENNWRSAVYGLHEIVTHGQVWCFSMNSTKMFTAEIVENQWLIKIWNRKSLHCEKIFTEVDQDCDIISMDCNEDLLVTAAIFDHGRPHEATTAILIRELKSGEVLHRIVDHFNSTLTIANFSSPSCGETIFKVRFGHGLLISHAIVSQLPQDHLAQDLLSRLEIRRMANARECEASGTVSLAPTLRGLIYPIFIGHDENYLVVHYHDPPRFEIISTSSLKLTRTIDAFDNCRSVQYKNGLIVSASAQMGSHTRTCCMIRLWDVETGLCLREIQEPEPTRYHNINHQIGFTTNYLVTVPDLPHGEKRVMKIRDLSVALDSLNQTSTSILLATRDLDWDTSSMLLSGRFLKYQLLCLFTFRVVELGLEISGSQFRPRTLIIREGHADKEPYIQTGGLSQNSMDGNPDDASGWKNKFKKAVAINKQLVPLKMTMLLYYGAVSLYLPYMTLQMIQVGLNIEEIAIIYSVLPFVTSVMPPIAGMLADKFHSYKLILIIVVTLVAVFHTSLLHIDARIPSDVQSSGPEFETPAEIFCSRLGAVLRFENYTCDASREMWTIDWTPSQCQPMDCEVPVRMQLCLSDGNCTQIATGSTSVLEMDAVLEVLDAIPSGDGGNCTTQIVSAQTDQTRIPASLLCNCPIRCPAIAAPISELNNSSNNGADLSVEQQKQKDEMERIKHNKGFWLYFILRIIASGSLATSFSMLDATAIKMVKKHHGDLGKQRLFGVIGQAICAVLAGIILDWTVEGKGYPDYSITFYLADGMFVVVIILMSQLDVGVEEHTEATKLMTSISKLIRLIDVDIFMIMMLLLGTCWGFLESFLFVYLTELEASSYLLGMTITFASIIGIPFLYVSDVIVRKIGSVNVIVLAFLAYCIRFFGYSFIWDPWLSLPFEALEAVTVHMMAVASSIYCAAAAPPGLLATLNGAVGSFHYSFGRGVGSFAGGIMMANFGTRTTFRILGAGAGICGVVYFLLHRFYLAKIEKHRLRRKSTSK</sequence>
<comment type="subcellular location">
    <subcellularLocation>
        <location evidence="1">Membrane</location>
        <topology evidence="1">Multi-pass membrane protein</topology>
    </subcellularLocation>
</comment>
<dbReference type="EMBL" id="CAKKLH010000327">
    <property type="protein sequence ID" value="CAH0112539.1"/>
    <property type="molecule type" value="Genomic_DNA"/>
</dbReference>